<dbReference type="PANTHER" id="PTHR13267">
    <property type="entry name" value="ZINC FINGER PROTEIN 277"/>
    <property type="match status" value="1"/>
</dbReference>
<dbReference type="Pfam" id="PF12756">
    <property type="entry name" value="zf-C2H2_2"/>
    <property type="match status" value="2"/>
</dbReference>
<gene>
    <name evidence="7" type="ORF">g.25664</name>
</gene>
<evidence type="ECO:0000256" key="2">
    <source>
        <dbReference type="ARBA" id="ARBA00022771"/>
    </source>
</evidence>
<dbReference type="SUPFAM" id="SSF57667">
    <property type="entry name" value="beta-beta-alpha zinc fingers"/>
    <property type="match status" value="2"/>
</dbReference>
<name>A0A1B6DS37_9HEMI</name>
<dbReference type="GO" id="GO:0008270">
    <property type="term" value="F:zinc ion binding"/>
    <property type="evidence" value="ECO:0007669"/>
    <property type="project" value="UniProtKB-KW"/>
</dbReference>
<evidence type="ECO:0000256" key="4">
    <source>
        <dbReference type="ARBA" id="ARBA00034119"/>
    </source>
</evidence>
<dbReference type="PROSITE" id="PS00028">
    <property type="entry name" value="ZINC_FINGER_C2H2_1"/>
    <property type="match status" value="1"/>
</dbReference>
<dbReference type="InterPro" id="IPR040048">
    <property type="entry name" value="ZNF277"/>
</dbReference>
<protein>
    <recommendedName>
        <fullName evidence="6">C2H2-type domain-containing protein</fullName>
    </recommendedName>
</protein>
<keyword evidence="3" id="KW-0862">Zinc</keyword>
<accession>A0A1B6DS37</accession>
<dbReference type="EMBL" id="GEDC01008818">
    <property type="protein sequence ID" value="JAS28480.1"/>
    <property type="molecule type" value="Transcribed_RNA"/>
</dbReference>
<dbReference type="PANTHER" id="PTHR13267:SF3">
    <property type="entry name" value="ZINC FINGER PROTEIN 277"/>
    <property type="match status" value="1"/>
</dbReference>
<proteinExistence type="inferred from homology"/>
<organism evidence="7">
    <name type="scientific">Clastoptera arizonana</name>
    <name type="common">Arizona spittle bug</name>
    <dbReference type="NCBI Taxonomy" id="38151"/>
    <lineage>
        <taxon>Eukaryota</taxon>
        <taxon>Metazoa</taxon>
        <taxon>Ecdysozoa</taxon>
        <taxon>Arthropoda</taxon>
        <taxon>Hexapoda</taxon>
        <taxon>Insecta</taxon>
        <taxon>Pterygota</taxon>
        <taxon>Neoptera</taxon>
        <taxon>Paraneoptera</taxon>
        <taxon>Hemiptera</taxon>
        <taxon>Auchenorrhyncha</taxon>
        <taxon>Cercopoidea</taxon>
        <taxon>Clastopteridae</taxon>
        <taxon>Clastoptera</taxon>
    </lineage>
</organism>
<evidence type="ECO:0000259" key="6">
    <source>
        <dbReference type="PROSITE" id="PS50157"/>
    </source>
</evidence>
<dbReference type="Gene3D" id="3.30.160.60">
    <property type="entry name" value="Classic Zinc Finger"/>
    <property type="match status" value="1"/>
</dbReference>
<reference evidence="7" key="1">
    <citation type="submission" date="2015-12" db="EMBL/GenBank/DDBJ databases">
        <title>De novo transcriptome assembly of four potential Pierce s Disease insect vectors from Arizona vineyards.</title>
        <authorList>
            <person name="Tassone E.E."/>
        </authorList>
    </citation>
    <scope>NUCLEOTIDE SEQUENCE</scope>
</reference>
<dbReference type="InterPro" id="IPR041661">
    <property type="entry name" value="ZN622/Rei1/Reh1_Znf-C2H2"/>
</dbReference>
<comment type="similarity">
    <text evidence="4">Belongs to the ZNF277 family.</text>
</comment>
<dbReference type="PROSITE" id="PS50157">
    <property type="entry name" value="ZINC_FINGER_C2H2_2"/>
    <property type="match status" value="1"/>
</dbReference>
<evidence type="ECO:0000256" key="5">
    <source>
        <dbReference type="PROSITE-ProRule" id="PRU00042"/>
    </source>
</evidence>
<dbReference type="SMART" id="SM00355">
    <property type="entry name" value="ZnF_C2H2"/>
    <property type="match status" value="4"/>
</dbReference>
<keyword evidence="2 5" id="KW-0863">Zinc-finger</keyword>
<dbReference type="InterPro" id="IPR036236">
    <property type="entry name" value="Znf_C2H2_sf"/>
</dbReference>
<keyword evidence="1" id="KW-0479">Metal-binding</keyword>
<evidence type="ECO:0000256" key="3">
    <source>
        <dbReference type="ARBA" id="ARBA00022833"/>
    </source>
</evidence>
<dbReference type="AlphaFoldDB" id="A0A1B6DS37"/>
<sequence>MFGPLCFSNCKQINNSICFENNNIVTECILCNLKFEIVKQQDKLLSHIFNDHQLVIADVSCIANLHSYLNFWKHRLKSTPLQNVCSTLLLDVEKNKQIDKNQKYFLLSDVLPEDRELREGLQKKRLEWALDQQKKEREDINFKRGCLFCRQMLEGTRLKYIDHLSSQHNLNLGRSYNLVFIDKLIDKIEGKMENLQCLYCEKVFKDRNVLKEHMRKKLHKRINPENKDYDCFYIINYLEMGKNTKKESKANENFKGSSDSEDEADWSDWKEEEDECIVCLFCNKTSNNWNELMQHISKSHHFSFEMNTKNLDFYQKVKLVNYIRRQVHRQTCINCDTHCDSNEILLMHMGDDQHFFMPSSHLWDQPEYFFPTYENDTFLSQIEDNEAENDLDITKYPRNLTEDIPRIRSLQKLIED</sequence>
<feature type="domain" description="C2H2-type" evidence="6">
    <location>
        <begin position="195"/>
        <end position="224"/>
    </location>
</feature>
<evidence type="ECO:0000256" key="1">
    <source>
        <dbReference type="ARBA" id="ARBA00022723"/>
    </source>
</evidence>
<dbReference type="InterPro" id="IPR013087">
    <property type="entry name" value="Znf_C2H2_type"/>
</dbReference>
<evidence type="ECO:0000313" key="7">
    <source>
        <dbReference type="EMBL" id="JAS28480.1"/>
    </source>
</evidence>